<sequence>MLHQPVVSSNLKSIAYDPGGRILEVLFKSGAVYQYYQVPPSAYKDLLEANSKGRHLARFVKGKFPYRMVSPSS</sequence>
<proteinExistence type="predicted"/>
<evidence type="ECO:0000313" key="2">
    <source>
        <dbReference type="EMBL" id="AXE26394.1"/>
    </source>
</evidence>
<organism evidence="2 3">
    <name type="scientific">Streptomyces globosus</name>
    <dbReference type="NCBI Taxonomy" id="68209"/>
    <lineage>
        <taxon>Bacteria</taxon>
        <taxon>Bacillati</taxon>
        <taxon>Actinomycetota</taxon>
        <taxon>Actinomycetes</taxon>
        <taxon>Kitasatosporales</taxon>
        <taxon>Streptomycetaceae</taxon>
        <taxon>Streptomyces</taxon>
    </lineage>
</organism>
<name>A0A344U673_9ACTN</name>
<accession>A0A344U673</accession>
<protein>
    <submittedName>
        <fullName evidence="2">KTSC domain-containing protein</fullName>
    </submittedName>
</protein>
<evidence type="ECO:0000313" key="3">
    <source>
        <dbReference type="Proteomes" id="UP000252004"/>
    </source>
</evidence>
<gene>
    <name evidence="2" type="ORF">C0216_25655</name>
</gene>
<dbReference type="OrthoDB" id="8450910at2"/>
<dbReference type="EMBL" id="CP030862">
    <property type="protein sequence ID" value="AXE26394.1"/>
    <property type="molecule type" value="Genomic_DNA"/>
</dbReference>
<keyword evidence="3" id="KW-1185">Reference proteome</keyword>
<dbReference type="AlphaFoldDB" id="A0A344U673"/>
<dbReference type="InterPro" id="IPR025309">
    <property type="entry name" value="KTSC_dom"/>
</dbReference>
<dbReference type="Proteomes" id="UP000252004">
    <property type="component" value="Chromosome"/>
</dbReference>
<dbReference type="KEGG" id="sgz:C0216_25655"/>
<dbReference type="Pfam" id="PF13619">
    <property type="entry name" value="KTSC"/>
    <property type="match status" value="1"/>
</dbReference>
<feature type="domain" description="KTSC" evidence="1">
    <location>
        <begin position="8"/>
        <end position="64"/>
    </location>
</feature>
<reference evidence="2 3" key="1">
    <citation type="submission" date="2018-01" db="EMBL/GenBank/DDBJ databases">
        <title>Draft genome Sequence of streptomyces globosus LZH-48.</title>
        <authorList>
            <person name="Ran K."/>
            <person name="Li Z."/>
            <person name="Wei S."/>
            <person name="Dong R."/>
        </authorList>
    </citation>
    <scope>NUCLEOTIDE SEQUENCE [LARGE SCALE GENOMIC DNA]</scope>
    <source>
        <strain evidence="2 3">LZH-48</strain>
    </source>
</reference>
<evidence type="ECO:0000259" key="1">
    <source>
        <dbReference type="Pfam" id="PF13619"/>
    </source>
</evidence>